<keyword evidence="5 6" id="KW-0411">Iron-sulfur</keyword>
<dbReference type="PANTHER" id="PTHR32331:SF0">
    <property type="entry name" value="UPF0313 PROTEIN YGIQ"/>
    <property type="match status" value="1"/>
</dbReference>
<evidence type="ECO:0000256" key="4">
    <source>
        <dbReference type="ARBA" id="ARBA00023004"/>
    </source>
</evidence>
<dbReference type="RefSeq" id="WP_187333143.1">
    <property type="nucleotide sequence ID" value="NZ_CP060490.1"/>
</dbReference>
<evidence type="ECO:0000256" key="1">
    <source>
        <dbReference type="ARBA" id="ARBA00022485"/>
    </source>
</evidence>
<keyword evidence="2 6" id="KW-0949">S-adenosyl-L-methionine</keyword>
<feature type="binding site" evidence="6">
    <location>
        <position position="308"/>
    </location>
    <ligand>
        <name>[4Fe-4S] cluster</name>
        <dbReference type="ChEBI" id="CHEBI:49883"/>
        <note>4Fe-4S-S-AdoMet</note>
    </ligand>
</feature>
<evidence type="ECO:0000256" key="7">
    <source>
        <dbReference type="SAM" id="MobiDB-lite"/>
    </source>
</evidence>
<dbReference type="InterPro" id="IPR022946">
    <property type="entry name" value="UPF0313"/>
</dbReference>
<name>A0A7G9B4R2_9FIRM</name>
<feature type="binding site" evidence="6">
    <location>
        <position position="315"/>
    </location>
    <ligand>
        <name>[4Fe-4S] cluster</name>
        <dbReference type="ChEBI" id="CHEBI:49883"/>
        <note>4Fe-4S-S-AdoMet</note>
    </ligand>
</feature>
<dbReference type="GO" id="GO:0051539">
    <property type="term" value="F:4 iron, 4 sulfur cluster binding"/>
    <property type="evidence" value="ECO:0007669"/>
    <property type="project" value="UniProtKB-KW"/>
</dbReference>
<evidence type="ECO:0000256" key="3">
    <source>
        <dbReference type="ARBA" id="ARBA00022723"/>
    </source>
</evidence>
<dbReference type="PANTHER" id="PTHR32331">
    <property type="entry name" value="UPF0313 PROTEIN YGIQ"/>
    <property type="match status" value="1"/>
</dbReference>
<dbReference type="InterPro" id="IPR006638">
    <property type="entry name" value="Elp3/MiaA/NifB-like_rSAM"/>
</dbReference>
<feature type="region of interest" description="Disordered" evidence="7">
    <location>
        <begin position="597"/>
        <end position="698"/>
    </location>
</feature>
<dbReference type="EMBL" id="CP060490">
    <property type="protein sequence ID" value="QNL44543.1"/>
    <property type="molecule type" value="Genomic_DNA"/>
</dbReference>
<evidence type="ECO:0000256" key="6">
    <source>
        <dbReference type="HAMAP-Rule" id="MF_01251"/>
    </source>
</evidence>
<organism evidence="9 10">
    <name type="scientific">Oscillibacter hominis</name>
    <dbReference type="NCBI Taxonomy" id="2763056"/>
    <lineage>
        <taxon>Bacteria</taxon>
        <taxon>Bacillati</taxon>
        <taxon>Bacillota</taxon>
        <taxon>Clostridia</taxon>
        <taxon>Eubacteriales</taxon>
        <taxon>Oscillospiraceae</taxon>
        <taxon>Oscillibacter</taxon>
    </lineage>
</organism>
<dbReference type="InterPro" id="IPR023404">
    <property type="entry name" value="rSAM_horseshoe"/>
</dbReference>
<dbReference type="GO" id="GO:0003824">
    <property type="term" value="F:catalytic activity"/>
    <property type="evidence" value="ECO:0007669"/>
    <property type="project" value="InterPro"/>
</dbReference>
<reference evidence="9 10" key="1">
    <citation type="submission" date="2020-08" db="EMBL/GenBank/DDBJ databases">
        <authorList>
            <person name="Liu C."/>
            <person name="Sun Q."/>
        </authorList>
    </citation>
    <scope>NUCLEOTIDE SEQUENCE [LARGE SCALE GENOMIC DNA]</scope>
    <source>
        <strain evidence="9 10">NSJ-62</strain>
    </source>
</reference>
<keyword evidence="3 6" id="KW-0479">Metal-binding</keyword>
<dbReference type="Pfam" id="PF11842">
    <property type="entry name" value="DUF3362"/>
    <property type="match status" value="1"/>
</dbReference>
<dbReference type="InterPro" id="IPR058240">
    <property type="entry name" value="rSAM_sf"/>
</dbReference>
<dbReference type="InterPro" id="IPR013704">
    <property type="entry name" value="UPF0313_N"/>
</dbReference>
<accession>A0A7G9B4R2</accession>
<dbReference type="PROSITE" id="PS51918">
    <property type="entry name" value="RADICAL_SAM"/>
    <property type="match status" value="1"/>
</dbReference>
<gene>
    <name evidence="9" type="ORF">H8790_00335</name>
</gene>
<sequence length="698" mass="78227">MGEFLPVSRQEMRDRGWDGYDFLVVTADAYVDHPSFGTTIIARVLEAEGYRVAILSQPDWHSAAAFQRMGRPRWGAFIGGGNIDSMVAHYTAAKKRRSRDQYSPGGKMGLRPDRPTIVYANRCREAFPGLPVVIGGLEASLRRFAHYDYWDDKVRRSILFDAQADLMVYGMGERATREIAGRLAAGTPVEEITDVRGTAYAADSPAPCPFSKTTCASYEEVCADKRSYAQATKVEYDEHDPVRGRAILQRHGAKWLIVNPPSAPLSTKELDAVAELPYVREVHPMYDQDGGVPAIEEVRFSVTHNRGCFGGCNFCSLAFHQGRMITSRSHESCIREVTEMTHDPKFKGYIHDVGGPSANFRHPSCQEQLKRGMCKNRSCLAPTPCRNIDPDHSDYTKLLQELRAIPGVKKVFVRSGIRYDYLLAGRNDEFFRELVNHHISGQLKVAPEHCVAHVLDYMGKPHFDVFESFWDKYQTFNRKEGREQYLVPYLMSSHPGCTLSDAVELAEFLHSTGHQPEQVQDFYPTPGTLSTCMYYTGIDPRTMQPVYVATDPHDKALQRALLQWRKPEMRRLVVEALHKAGREDLIGYGPQCLIRPLHGGRSPAAEAGGGQRRDKGRRGASTPRQGEASPRQADTGRSGPNRGISDPRKRQGKPGTTDPRRGEAKDMPRGGIKAASSAQQPQKPLKRKKGWAKPKKRK</sequence>
<dbReference type="SFLD" id="SFLDG01082">
    <property type="entry name" value="B12-binding_domain_containing"/>
    <property type="match status" value="1"/>
</dbReference>
<feature type="domain" description="Radical SAM core" evidence="8">
    <location>
        <begin position="293"/>
        <end position="566"/>
    </location>
</feature>
<dbReference type="Gene3D" id="3.80.30.20">
    <property type="entry name" value="tm_1862 like domain"/>
    <property type="match status" value="1"/>
</dbReference>
<keyword evidence="1 6" id="KW-0004">4Fe-4S</keyword>
<keyword evidence="4 6" id="KW-0408">Iron</keyword>
<dbReference type="Proteomes" id="UP000515960">
    <property type="component" value="Chromosome"/>
</dbReference>
<dbReference type="NCBIfam" id="TIGR03904">
    <property type="entry name" value="SAM_YgiQ"/>
    <property type="match status" value="1"/>
</dbReference>
<evidence type="ECO:0000259" key="8">
    <source>
        <dbReference type="PROSITE" id="PS51918"/>
    </source>
</evidence>
<feature type="compositionally biased region" description="Basic residues" evidence="7">
    <location>
        <begin position="684"/>
        <end position="698"/>
    </location>
</feature>
<dbReference type="SMART" id="SM00729">
    <property type="entry name" value="Elp3"/>
    <property type="match status" value="1"/>
</dbReference>
<dbReference type="KEGG" id="ohi:H8790_00335"/>
<protein>
    <submittedName>
        <fullName evidence="9">YgiQ family radical SAM protein</fullName>
    </submittedName>
</protein>
<dbReference type="InterPro" id="IPR007197">
    <property type="entry name" value="rSAM"/>
</dbReference>
<evidence type="ECO:0000256" key="2">
    <source>
        <dbReference type="ARBA" id="ARBA00022691"/>
    </source>
</evidence>
<dbReference type="SFLD" id="SFLDG01069">
    <property type="entry name" value="UPF0313"/>
    <property type="match status" value="1"/>
</dbReference>
<proteinExistence type="inferred from homology"/>
<dbReference type="HAMAP" id="MF_01251">
    <property type="entry name" value="UPF0313"/>
    <property type="match status" value="1"/>
</dbReference>
<dbReference type="InterPro" id="IPR024560">
    <property type="entry name" value="UPF0313_C"/>
</dbReference>
<comment type="cofactor">
    <cofactor evidence="6">
        <name>[4Fe-4S] cluster</name>
        <dbReference type="ChEBI" id="CHEBI:49883"/>
    </cofactor>
    <text evidence="6">Binds 1 [4Fe-4S] cluster. The cluster is coordinated with 3 cysteines and an exchangeable S-adenosyl-L-methionine.</text>
</comment>
<dbReference type="Pfam" id="PF08497">
    <property type="entry name" value="Radical_SAM_N"/>
    <property type="match status" value="1"/>
</dbReference>
<keyword evidence="10" id="KW-1185">Reference proteome</keyword>
<feature type="binding site" evidence="6">
    <location>
        <position position="312"/>
    </location>
    <ligand>
        <name>[4Fe-4S] cluster</name>
        <dbReference type="ChEBI" id="CHEBI:49883"/>
        <note>4Fe-4S-S-AdoMet</note>
    </ligand>
</feature>
<dbReference type="SUPFAM" id="SSF102114">
    <property type="entry name" value="Radical SAM enzymes"/>
    <property type="match status" value="1"/>
</dbReference>
<comment type="similarity">
    <text evidence="6">Belongs to the UPF0313 family.</text>
</comment>
<dbReference type="AlphaFoldDB" id="A0A7G9B4R2"/>
<evidence type="ECO:0000313" key="9">
    <source>
        <dbReference type="EMBL" id="QNL44543.1"/>
    </source>
</evidence>
<evidence type="ECO:0000313" key="10">
    <source>
        <dbReference type="Proteomes" id="UP000515960"/>
    </source>
</evidence>
<evidence type="ECO:0000256" key="5">
    <source>
        <dbReference type="ARBA" id="ARBA00023014"/>
    </source>
</evidence>
<feature type="compositionally biased region" description="Basic and acidic residues" evidence="7">
    <location>
        <begin position="658"/>
        <end position="668"/>
    </location>
</feature>
<dbReference type="GO" id="GO:0005506">
    <property type="term" value="F:iron ion binding"/>
    <property type="evidence" value="ECO:0007669"/>
    <property type="project" value="UniProtKB-UniRule"/>
</dbReference>
<dbReference type="SFLD" id="SFLDS00029">
    <property type="entry name" value="Radical_SAM"/>
    <property type="match status" value="1"/>
</dbReference>